<dbReference type="NCBIfam" id="NF041245">
    <property type="entry name" value="T6SS_IglE"/>
    <property type="match status" value="1"/>
</dbReference>
<feature type="chain" id="PRO_5026798295" description="Lipoprotein" evidence="1">
    <location>
        <begin position="21"/>
        <end position="146"/>
    </location>
</feature>
<dbReference type="PROSITE" id="PS51257">
    <property type="entry name" value="PROKAR_LIPOPROTEIN"/>
    <property type="match status" value="1"/>
</dbReference>
<dbReference type="Proteomes" id="UP000503320">
    <property type="component" value="Chromosome"/>
</dbReference>
<dbReference type="RefSeq" id="WP_035721288.1">
    <property type="nucleotide sequence ID" value="NZ_CP038017.1"/>
</dbReference>
<dbReference type="KEGG" id="afri:E3E15_01705"/>
<evidence type="ECO:0000313" key="3">
    <source>
        <dbReference type="Proteomes" id="UP000503320"/>
    </source>
</evidence>
<dbReference type="AlphaFoldDB" id="A0A6M3HSP4"/>
<sequence length="146" mass="17019">MIFKKKCLLLLTIILLCSCAKDITVEIATNKKVNKGAPFFVLINRNDNIADFKKITPDKLQNQILEDASLYLSYLVTPGVKKDITLKDQRGDFSIFFMLQDAGTKVNNWNYYIKDPIDKFYKFTLDNNKITLNKQKEENYVEDLFF</sequence>
<organism evidence="2 3">
    <name type="scientific">Allofrancisella frigidaquae</name>
    <dbReference type="NCBI Taxonomy" id="1085644"/>
    <lineage>
        <taxon>Bacteria</taxon>
        <taxon>Pseudomonadati</taxon>
        <taxon>Pseudomonadota</taxon>
        <taxon>Gammaproteobacteria</taxon>
        <taxon>Thiotrichales</taxon>
        <taxon>Francisellaceae</taxon>
        <taxon>Allofrancisella</taxon>
    </lineage>
</organism>
<name>A0A6M3HSP4_9GAMM</name>
<evidence type="ECO:0000256" key="1">
    <source>
        <dbReference type="SAM" id="SignalP"/>
    </source>
</evidence>
<evidence type="ECO:0008006" key="4">
    <source>
        <dbReference type="Google" id="ProtNLM"/>
    </source>
</evidence>
<dbReference type="EMBL" id="CP038017">
    <property type="protein sequence ID" value="QIV94137.1"/>
    <property type="molecule type" value="Genomic_DNA"/>
</dbReference>
<gene>
    <name evidence="2" type="ORF">E3E15_01705</name>
</gene>
<keyword evidence="3" id="KW-1185">Reference proteome</keyword>
<reference evidence="2 3" key="1">
    <citation type="submission" date="2019-03" db="EMBL/GenBank/DDBJ databases">
        <title>Complete Genome Sequence of Allofrancisella frigidaquae Strain SYSU 10HL1970 Isolated from Water-Cooling Systems in China.</title>
        <authorList>
            <person name="Ohrman C."/>
            <person name="Uneklint I."/>
            <person name="Sjodin A."/>
        </authorList>
    </citation>
    <scope>NUCLEOTIDE SEQUENCE [LARGE SCALE GENOMIC DNA]</scope>
    <source>
        <strain evidence="2 3">SYSU 10HL1970</strain>
    </source>
</reference>
<keyword evidence="1" id="KW-0732">Signal</keyword>
<accession>A0A6M3HSP4</accession>
<proteinExistence type="predicted"/>
<feature type="signal peptide" evidence="1">
    <location>
        <begin position="1"/>
        <end position="20"/>
    </location>
</feature>
<evidence type="ECO:0000313" key="2">
    <source>
        <dbReference type="EMBL" id="QIV94137.1"/>
    </source>
</evidence>
<protein>
    <recommendedName>
        <fullName evidence="4">Lipoprotein</fullName>
    </recommendedName>
</protein>